<dbReference type="EMBL" id="CAMKVN010018096">
    <property type="protein sequence ID" value="CAI2198218.1"/>
    <property type="molecule type" value="Genomic_DNA"/>
</dbReference>
<protein>
    <submittedName>
        <fullName evidence="1">7065_t:CDS:1</fullName>
    </submittedName>
</protein>
<dbReference type="InterPro" id="IPR036397">
    <property type="entry name" value="RNaseH_sf"/>
</dbReference>
<proteinExistence type="predicted"/>
<sequence length="224" mass="25693">AKSENNFVKKYPVKALEEGEEDLEEKEYMGGLIKIKISAEDDFTSSFLKLPGCEPIDICVFLKKRFSHSEVEKKGSLKFFLQKFGLDSKTDMPYDKMWKIYSEMKKSTSSSTMKIISTRVSEDIEKEKYPGAIIMAYNLSPEKSYLIEKSLIISVKIGTSFIRLSLNSISVTFKFDTLKLKARLVPLGKKRQHLKKIISSAKESGKRIPESLNLEYSFICFDYN</sequence>
<evidence type="ECO:0000313" key="2">
    <source>
        <dbReference type="Proteomes" id="UP001153678"/>
    </source>
</evidence>
<reference evidence="1" key="1">
    <citation type="submission" date="2022-08" db="EMBL/GenBank/DDBJ databases">
        <authorList>
            <person name="Kallberg Y."/>
            <person name="Tangrot J."/>
            <person name="Rosling A."/>
        </authorList>
    </citation>
    <scope>NUCLEOTIDE SEQUENCE</scope>
    <source>
        <strain evidence="1">Wild A</strain>
    </source>
</reference>
<dbReference type="GO" id="GO:0003676">
    <property type="term" value="F:nucleic acid binding"/>
    <property type="evidence" value="ECO:0007669"/>
    <property type="project" value="InterPro"/>
</dbReference>
<dbReference type="Proteomes" id="UP001153678">
    <property type="component" value="Unassembled WGS sequence"/>
</dbReference>
<feature type="non-terminal residue" evidence="1">
    <location>
        <position position="1"/>
    </location>
</feature>
<dbReference type="OrthoDB" id="2445761at2759"/>
<dbReference type="Gene3D" id="3.30.420.10">
    <property type="entry name" value="Ribonuclease H-like superfamily/Ribonuclease H"/>
    <property type="match status" value="1"/>
</dbReference>
<comment type="caution">
    <text evidence="1">The sequence shown here is derived from an EMBL/GenBank/DDBJ whole genome shotgun (WGS) entry which is preliminary data.</text>
</comment>
<feature type="non-terminal residue" evidence="1">
    <location>
        <position position="224"/>
    </location>
</feature>
<evidence type="ECO:0000313" key="1">
    <source>
        <dbReference type="EMBL" id="CAI2198218.1"/>
    </source>
</evidence>
<organism evidence="1 2">
    <name type="scientific">Funneliformis geosporum</name>
    <dbReference type="NCBI Taxonomy" id="1117311"/>
    <lineage>
        <taxon>Eukaryota</taxon>
        <taxon>Fungi</taxon>
        <taxon>Fungi incertae sedis</taxon>
        <taxon>Mucoromycota</taxon>
        <taxon>Glomeromycotina</taxon>
        <taxon>Glomeromycetes</taxon>
        <taxon>Glomerales</taxon>
        <taxon>Glomeraceae</taxon>
        <taxon>Funneliformis</taxon>
    </lineage>
</organism>
<gene>
    <name evidence="1" type="ORF">FWILDA_LOCUS18463</name>
</gene>
<name>A0A9W4TC78_9GLOM</name>
<accession>A0A9W4TC78</accession>
<dbReference type="AlphaFoldDB" id="A0A9W4TC78"/>
<keyword evidence="2" id="KW-1185">Reference proteome</keyword>